<keyword evidence="3" id="KW-1185">Reference proteome</keyword>
<dbReference type="VEuPathDB" id="PlasmoDB:C922_04446"/>
<feature type="region of interest" description="Disordered" evidence="1">
    <location>
        <begin position="111"/>
        <end position="140"/>
    </location>
</feature>
<name>W7A0P0_9APIC</name>
<dbReference type="AlphaFoldDB" id="W7A0P0"/>
<feature type="compositionally biased region" description="Basic residues" evidence="1">
    <location>
        <begin position="267"/>
        <end position="276"/>
    </location>
</feature>
<organism evidence="2 3">
    <name type="scientific">Plasmodium inui San Antonio 1</name>
    <dbReference type="NCBI Taxonomy" id="1237626"/>
    <lineage>
        <taxon>Eukaryota</taxon>
        <taxon>Sar</taxon>
        <taxon>Alveolata</taxon>
        <taxon>Apicomplexa</taxon>
        <taxon>Aconoidasida</taxon>
        <taxon>Haemosporida</taxon>
        <taxon>Plasmodiidae</taxon>
        <taxon>Plasmodium</taxon>
        <taxon>Plasmodium (Plasmodium)</taxon>
    </lineage>
</organism>
<dbReference type="Proteomes" id="UP000030640">
    <property type="component" value="Unassembled WGS sequence"/>
</dbReference>
<evidence type="ECO:0000313" key="2">
    <source>
        <dbReference type="EMBL" id="EUD65160.1"/>
    </source>
</evidence>
<protein>
    <submittedName>
        <fullName evidence="2">Uncharacterized protein</fullName>
    </submittedName>
</protein>
<sequence length="292" mass="33549">MHLKANREGKGTNPTASEYVFYQANTENKATCSHSIQKTQVQIQKQQGGTDGKTDRVIKVGVVHIMEDTSQGSSSRKVRNPPRLRTFQLTSRKNLGQSYLFRYKVPINKTGTLDPSSYKKDNLDSPSNRSPHHEMNSSELSKINNILKEVIYGTLTKSRSCEPIRNPSQEKKRRSISRNQDKFSQRIGMGDLESTNKEILTYLKCPASSDQNNNSPSLKIMKASIKGAWSFNFHENISIEKFGRDTEDFLIPPVYKCEVKRPDQAVKRRGRRRKYNLSKSKKEQTRLRKHRQ</sequence>
<gene>
    <name evidence="2" type="ORF">C922_04446</name>
</gene>
<reference evidence="2 3" key="1">
    <citation type="submission" date="2013-02" db="EMBL/GenBank/DDBJ databases">
        <title>The Genome Sequence of Plasmodium inui San Antonio 1.</title>
        <authorList>
            <consortium name="The Broad Institute Genome Sequencing Platform"/>
            <consortium name="The Broad Institute Genome Sequencing Center for Infectious Disease"/>
            <person name="Neafsey D."/>
            <person name="Cheeseman I."/>
            <person name="Volkman S."/>
            <person name="Adams J."/>
            <person name="Walker B."/>
            <person name="Young S.K."/>
            <person name="Zeng Q."/>
            <person name="Gargeya S."/>
            <person name="Fitzgerald M."/>
            <person name="Haas B."/>
            <person name="Abouelleil A."/>
            <person name="Alvarado L."/>
            <person name="Arachchi H.M."/>
            <person name="Berlin A.M."/>
            <person name="Chapman S.B."/>
            <person name="Dewar J."/>
            <person name="Goldberg J."/>
            <person name="Griggs A."/>
            <person name="Gujja S."/>
            <person name="Hansen M."/>
            <person name="Howarth C."/>
            <person name="Imamovic A."/>
            <person name="Larimer J."/>
            <person name="McCowan C."/>
            <person name="Murphy C."/>
            <person name="Neiman D."/>
            <person name="Pearson M."/>
            <person name="Priest M."/>
            <person name="Roberts A."/>
            <person name="Saif S."/>
            <person name="Shea T."/>
            <person name="Sisk P."/>
            <person name="Sykes S."/>
            <person name="Wortman J."/>
            <person name="Nusbaum C."/>
            <person name="Birren B."/>
        </authorList>
    </citation>
    <scope>NUCLEOTIDE SEQUENCE [LARGE SCALE GENOMIC DNA]</scope>
    <source>
        <strain evidence="2 3">San Antonio 1</strain>
    </source>
</reference>
<accession>W7A0P0</accession>
<evidence type="ECO:0000313" key="3">
    <source>
        <dbReference type="Proteomes" id="UP000030640"/>
    </source>
</evidence>
<evidence type="ECO:0000256" key="1">
    <source>
        <dbReference type="SAM" id="MobiDB-lite"/>
    </source>
</evidence>
<proteinExistence type="predicted"/>
<dbReference type="RefSeq" id="XP_008818251.1">
    <property type="nucleotide sequence ID" value="XM_008820029.1"/>
</dbReference>
<feature type="region of interest" description="Disordered" evidence="1">
    <location>
        <begin position="262"/>
        <end position="292"/>
    </location>
</feature>
<dbReference type="GeneID" id="20039720"/>
<feature type="region of interest" description="Disordered" evidence="1">
    <location>
        <begin position="160"/>
        <end position="188"/>
    </location>
</feature>
<dbReference type="EMBL" id="KI965482">
    <property type="protein sequence ID" value="EUD65160.1"/>
    <property type="molecule type" value="Genomic_DNA"/>
</dbReference>